<evidence type="ECO:0000256" key="2">
    <source>
        <dbReference type="ARBA" id="ARBA00022679"/>
    </source>
</evidence>
<proteinExistence type="predicted"/>
<dbReference type="CDD" id="cd03784">
    <property type="entry name" value="GT1_Gtf-like"/>
    <property type="match status" value="1"/>
</dbReference>
<feature type="chain" id="PRO_5034187383" description="Glucuronosyltransferase" evidence="4">
    <location>
        <begin position="21"/>
        <end position="549"/>
    </location>
</feature>
<keyword evidence="3" id="KW-1133">Transmembrane helix</keyword>
<comment type="caution">
    <text evidence="5">The sequence shown here is derived from an EMBL/GenBank/DDBJ whole genome shotgun (WGS) entry which is preliminary data.</text>
</comment>
<evidence type="ECO:0000256" key="4">
    <source>
        <dbReference type="SAM" id="SignalP"/>
    </source>
</evidence>
<dbReference type="InterPro" id="IPR002213">
    <property type="entry name" value="UDP_glucos_trans"/>
</dbReference>
<keyword evidence="1" id="KW-0328">Glycosyltransferase</keyword>
<dbReference type="Pfam" id="PF00201">
    <property type="entry name" value="UDPGT"/>
    <property type="match status" value="1"/>
</dbReference>
<protein>
    <recommendedName>
        <fullName evidence="7">Glucuronosyltransferase</fullName>
    </recommendedName>
</protein>
<keyword evidence="2" id="KW-0808">Transferase</keyword>
<dbReference type="PANTHER" id="PTHR48043">
    <property type="entry name" value="EG:EG0003.4 PROTEIN-RELATED"/>
    <property type="match status" value="1"/>
</dbReference>
<evidence type="ECO:0000256" key="1">
    <source>
        <dbReference type="ARBA" id="ARBA00022676"/>
    </source>
</evidence>
<dbReference type="SUPFAM" id="SSF53756">
    <property type="entry name" value="UDP-Glycosyltransferase/glycogen phosphorylase"/>
    <property type="match status" value="1"/>
</dbReference>
<gene>
    <name evidence="5" type="ORF">INT43_003578</name>
</gene>
<dbReference type="OrthoDB" id="5835829at2759"/>
<reference evidence="5" key="1">
    <citation type="submission" date="2020-12" db="EMBL/GenBank/DDBJ databases">
        <title>Metabolic potential, ecology and presence of endohyphal bacteria is reflected in genomic diversity of Mucoromycotina.</title>
        <authorList>
            <person name="Muszewska A."/>
            <person name="Okrasinska A."/>
            <person name="Steczkiewicz K."/>
            <person name="Drgas O."/>
            <person name="Orlowska M."/>
            <person name="Perlinska-Lenart U."/>
            <person name="Aleksandrzak-Piekarczyk T."/>
            <person name="Szatraj K."/>
            <person name="Zielenkiewicz U."/>
            <person name="Pilsyk S."/>
            <person name="Malc E."/>
            <person name="Mieczkowski P."/>
            <person name="Kruszewska J.S."/>
            <person name="Biernat P."/>
            <person name="Pawlowska J."/>
        </authorList>
    </citation>
    <scope>NUCLEOTIDE SEQUENCE</scope>
    <source>
        <strain evidence="5">WA0000067209</strain>
    </source>
</reference>
<evidence type="ECO:0000256" key="3">
    <source>
        <dbReference type="SAM" id="Phobius"/>
    </source>
</evidence>
<keyword evidence="3" id="KW-0472">Membrane</keyword>
<dbReference type="PANTHER" id="PTHR48043:SF145">
    <property type="entry name" value="FI06409P-RELATED"/>
    <property type="match status" value="1"/>
</dbReference>
<dbReference type="GO" id="GO:0008194">
    <property type="term" value="F:UDP-glycosyltransferase activity"/>
    <property type="evidence" value="ECO:0007669"/>
    <property type="project" value="InterPro"/>
</dbReference>
<keyword evidence="6" id="KW-1185">Reference proteome</keyword>
<dbReference type="AlphaFoldDB" id="A0A8H7UEB0"/>
<organism evidence="5 6">
    <name type="scientific">Mortierella isabellina</name>
    <name type="common">Filamentous fungus</name>
    <name type="synonym">Umbelopsis isabellina</name>
    <dbReference type="NCBI Taxonomy" id="91625"/>
    <lineage>
        <taxon>Eukaryota</taxon>
        <taxon>Fungi</taxon>
        <taxon>Fungi incertae sedis</taxon>
        <taxon>Mucoromycota</taxon>
        <taxon>Mucoromycotina</taxon>
        <taxon>Umbelopsidomycetes</taxon>
        <taxon>Umbelopsidales</taxon>
        <taxon>Umbelopsidaceae</taxon>
        <taxon>Umbelopsis</taxon>
    </lineage>
</organism>
<evidence type="ECO:0008006" key="7">
    <source>
        <dbReference type="Google" id="ProtNLM"/>
    </source>
</evidence>
<sequence length="549" mass="61224">MRLSVLLIGVAAYHVAAVLASPFVHQLDFRTPKNIGISVLAPGSSHTVWVLEIGQELARRGHNVTFLCKIENEKYTKDYPDIKLHSAGKSHFNVDLDEMSKSATGKDFCIDNTKAFFQAAQSGFREDYLLHAKYMQEQRPDVMICDMLADACVRATDEYNIPLALASTLAHGSDSDAPFVNDFFLGADPTTEHESIWTRFNNKFIFTAKLMWSLKPVLEEGMQARKELGLKSASQIFAKKIDHSIKLVNNIWGMEIPRAVGPLIRFIGPIMQSKYPNMDFSTSQFLDTHQKVAYIAFGNHATPTPEEFAKILAALVDSVDSKVIDGFIWATVKASTFPEVVQTAKGQQLNATDIIYNPNQYPHYKFLKWAPQFAILSHPSSVLFLTHGGANSLYEGLYTGKKLLIHPFFADQPINAKKLTADGLALTNDRINLQVSAIRRDIRLLVEDEGNQFTANIKRTSNLVQLKASDAVSMAAAAVEEVAFASKGDKLPHLITGDHNMTYMKAHNYDLYLLLAIVLLFVTGFLITVIYMGIKFLLNAFAPKQKNKK</sequence>
<feature type="non-terminal residue" evidence="5">
    <location>
        <position position="1"/>
    </location>
</feature>
<dbReference type="Gene3D" id="3.40.50.2000">
    <property type="entry name" value="Glycogen Phosphorylase B"/>
    <property type="match status" value="2"/>
</dbReference>
<dbReference type="InterPro" id="IPR050271">
    <property type="entry name" value="UDP-glycosyltransferase"/>
</dbReference>
<keyword evidence="4" id="KW-0732">Signal</keyword>
<feature type="transmembrane region" description="Helical" evidence="3">
    <location>
        <begin position="511"/>
        <end position="538"/>
    </location>
</feature>
<accession>A0A8H7UEB0</accession>
<dbReference type="EMBL" id="JAEPQZ010000006">
    <property type="protein sequence ID" value="KAG2179795.1"/>
    <property type="molecule type" value="Genomic_DNA"/>
</dbReference>
<evidence type="ECO:0000313" key="6">
    <source>
        <dbReference type="Proteomes" id="UP000654370"/>
    </source>
</evidence>
<dbReference type="Proteomes" id="UP000654370">
    <property type="component" value="Unassembled WGS sequence"/>
</dbReference>
<feature type="signal peptide" evidence="4">
    <location>
        <begin position="1"/>
        <end position="20"/>
    </location>
</feature>
<name>A0A8H7UEB0_MORIS</name>
<evidence type="ECO:0000313" key="5">
    <source>
        <dbReference type="EMBL" id="KAG2179795.1"/>
    </source>
</evidence>
<keyword evidence="3" id="KW-0812">Transmembrane</keyword>